<dbReference type="GO" id="GO:0035515">
    <property type="term" value="F:oxidative RNA demethylase activity"/>
    <property type="evidence" value="ECO:0007669"/>
    <property type="project" value="TreeGrafter"/>
</dbReference>
<dbReference type="NCBIfam" id="NF011930">
    <property type="entry name" value="PRK15401.1"/>
    <property type="match status" value="1"/>
</dbReference>
<keyword evidence="3" id="KW-0223">Dioxygenase</keyword>
<protein>
    <recommendedName>
        <fullName evidence="6">Fe2OG dioxygenase domain-containing protein</fullName>
    </recommendedName>
</protein>
<proteinExistence type="predicted"/>
<dbReference type="InterPro" id="IPR004574">
    <property type="entry name" value="Alkb"/>
</dbReference>
<dbReference type="InterPro" id="IPR027450">
    <property type="entry name" value="AlkB-like"/>
</dbReference>
<accession>A0A0F9TP91</accession>
<organism evidence="7">
    <name type="scientific">marine sediment metagenome</name>
    <dbReference type="NCBI Taxonomy" id="412755"/>
    <lineage>
        <taxon>unclassified sequences</taxon>
        <taxon>metagenomes</taxon>
        <taxon>ecological metagenomes</taxon>
    </lineage>
</organism>
<evidence type="ECO:0000256" key="1">
    <source>
        <dbReference type="ARBA" id="ARBA00001954"/>
    </source>
</evidence>
<dbReference type="PROSITE" id="PS51471">
    <property type="entry name" value="FE2OG_OXY"/>
    <property type="match status" value="1"/>
</dbReference>
<name>A0A0F9TP91_9ZZZZ</name>
<sequence length="218" mass="23546">MQNSLDLFAPPAPEPIAIGPDARLLKGFAHAQADNLLARIGQIEQQAAFRHQITPGGHAMSSAQTSCGTYGWVTDKRGYRYTTEDPLTDKLWPAMPASFCELAARAATEVGFDGFDPQSCLINRYQTGAGMGLHQDKDEQDLAAPIVSVTLGAPITFLFGGLLRADKPGRWLLEHGDVVVWGGVSRLYFHGVAPLGKKAVHSVTGAVRYNLTFRRVVG</sequence>
<evidence type="ECO:0000256" key="5">
    <source>
        <dbReference type="ARBA" id="ARBA00023004"/>
    </source>
</evidence>
<dbReference type="PANTHER" id="PTHR16557">
    <property type="entry name" value="ALKYLATED DNA REPAIR PROTEIN ALKB-RELATED"/>
    <property type="match status" value="1"/>
</dbReference>
<dbReference type="GO" id="GO:0008198">
    <property type="term" value="F:ferrous iron binding"/>
    <property type="evidence" value="ECO:0007669"/>
    <property type="project" value="TreeGrafter"/>
</dbReference>
<dbReference type="PANTHER" id="PTHR16557:SF2">
    <property type="entry name" value="NUCLEIC ACID DIOXYGENASE ALKBH1"/>
    <property type="match status" value="1"/>
</dbReference>
<evidence type="ECO:0000313" key="7">
    <source>
        <dbReference type="EMBL" id="KKN81154.1"/>
    </source>
</evidence>
<keyword evidence="4" id="KW-0560">Oxidoreductase</keyword>
<evidence type="ECO:0000256" key="2">
    <source>
        <dbReference type="ARBA" id="ARBA00022723"/>
    </source>
</evidence>
<dbReference type="GO" id="GO:0035513">
    <property type="term" value="P:oxidative RNA demethylation"/>
    <property type="evidence" value="ECO:0007669"/>
    <property type="project" value="TreeGrafter"/>
</dbReference>
<evidence type="ECO:0000256" key="4">
    <source>
        <dbReference type="ARBA" id="ARBA00023002"/>
    </source>
</evidence>
<reference evidence="7" key="1">
    <citation type="journal article" date="2015" name="Nature">
        <title>Complex archaea that bridge the gap between prokaryotes and eukaryotes.</title>
        <authorList>
            <person name="Spang A."/>
            <person name="Saw J.H."/>
            <person name="Jorgensen S.L."/>
            <person name="Zaremba-Niedzwiedzka K."/>
            <person name="Martijn J."/>
            <person name="Lind A.E."/>
            <person name="van Eijk R."/>
            <person name="Schleper C."/>
            <person name="Guy L."/>
            <person name="Ettema T.J."/>
        </authorList>
    </citation>
    <scope>NUCLEOTIDE SEQUENCE</scope>
</reference>
<keyword evidence="2" id="KW-0479">Metal-binding</keyword>
<dbReference type="InterPro" id="IPR005123">
    <property type="entry name" value="Oxoglu/Fe-dep_dioxygenase_dom"/>
</dbReference>
<dbReference type="AlphaFoldDB" id="A0A0F9TP91"/>
<dbReference type="Pfam" id="PF13532">
    <property type="entry name" value="2OG-FeII_Oxy_2"/>
    <property type="match status" value="1"/>
</dbReference>
<dbReference type="EMBL" id="LAZR01000219">
    <property type="protein sequence ID" value="KKN81154.1"/>
    <property type="molecule type" value="Genomic_DNA"/>
</dbReference>
<dbReference type="GO" id="GO:0035516">
    <property type="term" value="F:broad specificity oxidative DNA demethylase activity"/>
    <property type="evidence" value="ECO:0007669"/>
    <property type="project" value="TreeGrafter"/>
</dbReference>
<keyword evidence="5" id="KW-0408">Iron</keyword>
<gene>
    <name evidence="7" type="ORF">LCGC14_0322180</name>
</gene>
<feature type="domain" description="Fe2OG dioxygenase" evidence="6">
    <location>
        <begin position="116"/>
        <end position="217"/>
    </location>
</feature>
<dbReference type="Gene3D" id="2.60.120.590">
    <property type="entry name" value="Alpha-ketoglutarate-dependent dioxygenase AlkB-like"/>
    <property type="match status" value="1"/>
</dbReference>
<dbReference type="InterPro" id="IPR037151">
    <property type="entry name" value="AlkB-like_sf"/>
</dbReference>
<comment type="caution">
    <text evidence="7">The sequence shown here is derived from an EMBL/GenBank/DDBJ whole genome shotgun (WGS) entry which is preliminary data.</text>
</comment>
<evidence type="ECO:0000259" key="6">
    <source>
        <dbReference type="PROSITE" id="PS51471"/>
    </source>
</evidence>
<evidence type="ECO:0000256" key="3">
    <source>
        <dbReference type="ARBA" id="ARBA00022964"/>
    </source>
</evidence>
<dbReference type="GO" id="GO:0005737">
    <property type="term" value="C:cytoplasm"/>
    <property type="evidence" value="ECO:0007669"/>
    <property type="project" value="TreeGrafter"/>
</dbReference>
<dbReference type="SUPFAM" id="SSF51197">
    <property type="entry name" value="Clavaminate synthase-like"/>
    <property type="match status" value="1"/>
</dbReference>
<comment type="cofactor">
    <cofactor evidence="1">
        <name>Fe(2+)</name>
        <dbReference type="ChEBI" id="CHEBI:29033"/>
    </cofactor>
</comment>